<dbReference type="InterPro" id="IPR023754">
    <property type="entry name" value="HemeA_Synthase_type2"/>
</dbReference>
<feature type="transmembrane region" description="Helical" evidence="12">
    <location>
        <begin position="21"/>
        <end position="41"/>
    </location>
</feature>
<feature type="transmembrane region" description="Helical" evidence="12">
    <location>
        <begin position="327"/>
        <end position="344"/>
    </location>
</feature>
<dbReference type="EC" id="1.17.99.9" evidence="12"/>
<evidence type="ECO:0000256" key="5">
    <source>
        <dbReference type="ARBA" id="ARBA00022989"/>
    </source>
</evidence>
<accession>A0A4R3MCM7</accession>
<evidence type="ECO:0000256" key="4">
    <source>
        <dbReference type="ARBA" id="ARBA00022723"/>
    </source>
</evidence>
<evidence type="ECO:0000256" key="2">
    <source>
        <dbReference type="ARBA" id="ARBA00004141"/>
    </source>
</evidence>
<feature type="transmembrane region" description="Helical" evidence="12">
    <location>
        <begin position="106"/>
        <end position="125"/>
    </location>
</feature>
<dbReference type="EMBL" id="SMAK01000004">
    <property type="protein sequence ID" value="TCT11464.1"/>
    <property type="molecule type" value="Genomic_DNA"/>
</dbReference>
<dbReference type="RefSeq" id="WP_132806218.1">
    <property type="nucleotide sequence ID" value="NZ_SMAK01000004.1"/>
</dbReference>
<sequence length="366" mass="40657">MTQAETATGSIPRQVAARPWVRAWLLVVVFSIFAIVLVGGATRLTESGLSITEWQPVTGVLPPMSEDAWQEAFDKYRQIPQYQRVNRGMSLDEFKTIFWWEWAHRLVGRLIGVIFLVPFLVFLLSGRIERTMVPWLAGALVLGGLQGALGWYMVASGLVERTTVSQYRLAAHLTMAAVIFSYLLWLADSLRQRAAEPAGPVRLRIGALLLLALVFVQFVLGALVAGLRAGLAYRSWPLMDGKLVPDGLMMMEPWWINLFENITTVQFDHRMAGYLIVVATILHALDARWTGSLEAARRAMWIAIVAVVQVCLGVATLLTGVHIHVALTHQAVAMLLLALLTVHVRRVWVAARQTLPAEALRRPLSA</sequence>
<keyword evidence="6 12" id="KW-0560">Oxidoreductase</keyword>
<keyword evidence="14" id="KW-1185">Reference proteome</keyword>
<dbReference type="GO" id="GO:0006784">
    <property type="term" value="P:heme A biosynthetic process"/>
    <property type="evidence" value="ECO:0007669"/>
    <property type="project" value="UniProtKB-UniRule"/>
</dbReference>
<comment type="cofactor">
    <cofactor evidence="1 12">
        <name>heme b</name>
        <dbReference type="ChEBI" id="CHEBI:60344"/>
    </cofactor>
</comment>
<dbReference type="OrthoDB" id="9793156at2"/>
<dbReference type="PANTHER" id="PTHR23289">
    <property type="entry name" value="CYTOCHROME C OXIDASE ASSEMBLY PROTEIN COX15"/>
    <property type="match status" value="1"/>
</dbReference>
<keyword evidence="12" id="KW-1003">Cell membrane</keyword>
<dbReference type="Proteomes" id="UP000295678">
    <property type="component" value="Unassembled WGS sequence"/>
</dbReference>
<dbReference type="HAMAP" id="MF_01665">
    <property type="entry name" value="HemeA_synth_type2"/>
    <property type="match status" value="1"/>
</dbReference>
<evidence type="ECO:0000313" key="13">
    <source>
        <dbReference type="EMBL" id="TCT11464.1"/>
    </source>
</evidence>
<evidence type="ECO:0000256" key="8">
    <source>
        <dbReference type="ARBA" id="ARBA00023133"/>
    </source>
</evidence>
<evidence type="ECO:0000256" key="10">
    <source>
        <dbReference type="ARBA" id="ARBA00044501"/>
    </source>
</evidence>
<keyword evidence="4 12" id="KW-0479">Metal-binding</keyword>
<comment type="caution">
    <text evidence="13">The sequence shown here is derived from an EMBL/GenBank/DDBJ whole genome shotgun (WGS) entry which is preliminary data.</text>
</comment>
<dbReference type="Pfam" id="PF02628">
    <property type="entry name" value="COX15-CtaA"/>
    <property type="match status" value="1"/>
</dbReference>
<feature type="binding site" description="axial binding residue" evidence="12">
    <location>
        <position position="329"/>
    </location>
    <ligand>
        <name>heme</name>
        <dbReference type="ChEBI" id="CHEBI:30413"/>
    </ligand>
    <ligandPart>
        <name>Fe</name>
        <dbReference type="ChEBI" id="CHEBI:18248"/>
    </ligandPart>
</feature>
<feature type="transmembrane region" description="Helical" evidence="12">
    <location>
        <begin position="271"/>
        <end position="289"/>
    </location>
</feature>
<dbReference type="GO" id="GO:0120547">
    <property type="term" value="F:heme A synthase activity"/>
    <property type="evidence" value="ECO:0007669"/>
    <property type="project" value="UniProtKB-EC"/>
</dbReference>
<comment type="subunit">
    <text evidence="12">Interacts with CtaB.</text>
</comment>
<keyword evidence="8 12" id="KW-0350">Heme biosynthesis</keyword>
<keyword evidence="5 12" id="KW-1133">Transmembrane helix</keyword>
<comment type="subcellular location">
    <subcellularLocation>
        <location evidence="12">Cell membrane</location>
        <topology evidence="12">Multi-pass membrane protein</topology>
    </subcellularLocation>
    <subcellularLocation>
        <location evidence="2">Membrane</location>
        <topology evidence="2">Multi-pass membrane protein</topology>
    </subcellularLocation>
</comment>
<organism evidence="13 14">
    <name type="scientific">Tepidamorphus gemmatus</name>
    <dbReference type="NCBI Taxonomy" id="747076"/>
    <lineage>
        <taxon>Bacteria</taxon>
        <taxon>Pseudomonadati</taxon>
        <taxon>Pseudomonadota</taxon>
        <taxon>Alphaproteobacteria</taxon>
        <taxon>Hyphomicrobiales</taxon>
        <taxon>Tepidamorphaceae</taxon>
        <taxon>Tepidamorphus</taxon>
    </lineage>
</organism>
<evidence type="ECO:0000256" key="1">
    <source>
        <dbReference type="ARBA" id="ARBA00001970"/>
    </source>
</evidence>
<evidence type="ECO:0000256" key="3">
    <source>
        <dbReference type="ARBA" id="ARBA00022692"/>
    </source>
</evidence>
<dbReference type="InterPro" id="IPR003780">
    <property type="entry name" value="COX15/CtaA_fam"/>
</dbReference>
<feature type="transmembrane region" description="Helical" evidence="12">
    <location>
        <begin position="166"/>
        <end position="187"/>
    </location>
</feature>
<dbReference type="AlphaFoldDB" id="A0A4R3MCM7"/>
<evidence type="ECO:0000256" key="9">
    <source>
        <dbReference type="ARBA" id="ARBA00023136"/>
    </source>
</evidence>
<keyword evidence="7 12" id="KW-0408">Iron</keyword>
<comment type="function">
    <text evidence="12">Catalyzes the conversion of heme O to heme A by two successive hydroxylations of the methyl group at C8. The first hydroxylation forms heme I, the second hydroxylation results in an unstable dihydroxymethyl group, which spontaneously dehydrates, resulting in the formyl group of heme A.</text>
</comment>
<dbReference type="PANTHER" id="PTHR23289:SF2">
    <property type="entry name" value="CYTOCHROME C OXIDASE ASSEMBLY PROTEIN COX15 HOMOLOG"/>
    <property type="match status" value="1"/>
</dbReference>
<reference evidence="13 14" key="1">
    <citation type="submission" date="2019-03" db="EMBL/GenBank/DDBJ databases">
        <title>Genomic Encyclopedia of Type Strains, Phase IV (KMG-IV): sequencing the most valuable type-strain genomes for metagenomic binning, comparative biology and taxonomic classification.</title>
        <authorList>
            <person name="Goeker M."/>
        </authorList>
    </citation>
    <scope>NUCLEOTIDE SEQUENCE [LARGE SCALE GENOMIC DNA]</scope>
    <source>
        <strain evidence="13 14">DSM 19345</strain>
    </source>
</reference>
<evidence type="ECO:0000256" key="12">
    <source>
        <dbReference type="HAMAP-Rule" id="MF_01665"/>
    </source>
</evidence>
<evidence type="ECO:0000313" key="14">
    <source>
        <dbReference type="Proteomes" id="UP000295678"/>
    </source>
</evidence>
<evidence type="ECO:0000256" key="11">
    <source>
        <dbReference type="ARBA" id="ARBA00048044"/>
    </source>
</evidence>
<keyword evidence="9 12" id="KW-0472">Membrane</keyword>
<comment type="similarity">
    <text evidence="12">Belongs to the COX15/CtaA family. Type 2 subfamily.</text>
</comment>
<gene>
    <name evidence="12" type="primary">ctaA</name>
    <name evidence="13" type="ORF">EDC22_104226</name>
</gene>
<proteinExistence type="inferred from homology"/>
<comment type="pathway">
    <text evidence="10 12">Porphyrin-containing compound metabolism; heme A biosynthesis; heme A from heme O: step 1/1.</text>
</comment>
<evidence type="ECO:0000256" key="6">
    <source>
        <dbReference type="ARBA" id="ARBA00023002"/>
    </source>
</evidence>
<evidence type="ECO:0000256" key="7">
    <source>
        <dbReference type="ARBA" id="ARBA00023004"/>
    </source>
</evidence>
<dbReference type="GO" id="GO:0005886">
    <property type="term" value="C:plasma membrane"/>
    <property type="evidence" value="ECO:0007669"/>
    <property type="project" value="UniProtKB-SubCell"/>
</dbReference>
<feature type="binding site" description="axial binding residue" evidence="12">
    <location>
        <position position="269"/>
    </location>
    <ligand>
        <name>heme</name>
        <dbReference type="ChEBI" id="CHEBI:30413"/>
    </ligand>
    <ligandPart>
        <name>Fe</name>
        <dbReference type="ChEBI" id="CHEBI:18248"/>
    </ligandPart>
</feature>
<keyword evidence="3 12" id="KW-0812">Transmembrane</keyword>
<feature type="transmembrane region" description="Helical" evidence="12">
    <location>
        <begin position="208"/>
        <end position="231"/>
    </location>
</feature>
<dbReference type="UniPathway" id="UPA00269">
    <property type="reaction ID" value="UER00713"/>
</dbReference>
<feature type="transmembrane region" description="Helical" evidence="12">
    <location>
        <begin position="301"/>
        <end position="321"/>
    </location>
</feature>
<feature type="transmembrane region" description="Helical" evidence="12">
    <location>
        <begin position="132"/>
        <end position="154"/>
    </location>
</feature>
<dbReference type="GO" id="GO:0046872">
    <property type="term" value="F:metal ion binding"/>
    <property type="evidence" value="ECO:0007669"/>
    <property type="project" value="UniProtKB-KW"/>
</dbReference>
<protein>
    <recommendedName>
        <fullName evidence="12">Heme A synthase</fullName>
        <shortName evidence="12">HAS</shortName>
        <ecNumber evidence="12">1.17.99.9</ecNumber>
    </recommendedName>
    <alternativeName>
        <fullName evidence="12">Cytochrome aa3-controlling protein</fullName>
    </alternativeName>
</protein>
<name>A0A4R3MCM7_9HYPH</name>
<comment type="catalytic activity">
    <reaction evidence="11">
        <text>Fe(II)-heme o + 2 A + H2O = Fe(II)-heme a + 2 AH2</text>
        <dbReference type="Rhea" id="RHEA:63388"/>
        <dbReference type="ChEBI" id="CHEBI:13193"/>
        <dbReference type="ChEBI" id="CHEBI:15377"/>
        <dbReference type="ChEBI" id="CHEBI:17499"/>
        <dbReference type="ChEBI" id="CHEBI:60530"/>
        <dbReference type="ChEBI" id="CHEBI:61715"/>
        <dbReference type="EC" id="1.17.99.9"/>
    </reaction>
    <physiologicalReaction direction="left-to-right" evidence="11">
        <dbReference type="Rhea" id="RHEA:63389"/>
    </physiologicalReaction>
</comment>